<evidence type="ECO:0000256" key="1">
    <source>
        <dbReference type="SAM" id="Phobius"/>
    </source>
</evidence>
<keyword evidence="3" id="KW-1185">Reference proteome</keyword>
<feature type="transmembrane region" description="Helical" evidence="1">
    <location>
        <begin position="68"/>
        <end position="87"/>
    </location>
</feature>
<name>A0A4Y6V0R4_SACBS</name>
<dbReference type="RefSeq" id="WP_141448735.1">
    <property type="nucleotide sequence ID" value="NZ_CP041217.1"/>
</dbReference>
<feature type="transmembrane region" description="Helical" evidence="1">
    <location>
        <begin position="6"/>
        <end position="22"/>
    </location>
</feature>
<keyword evidence="1" id="KW-0472">Membrane</keyword>
<dbReference type="AlphaFoldDB" id="A0A4Y6V0R4"/>
<sequence length="123" mass="14023">MQNYSGLILLLFVGAARLFFIWKIVRGEDRRSLMDLERMAPKLYAFGINLVLAAALAFLLIYAEDRPYFLIAALGIVALFGLSQAWLERKYLPNTRRHLATLLSFAVTVVVMAGYFVIYPLYL</sequence>
<dbReference type="OrthoDB" id="2679769at2"/>
<evidence type="ECO:0000313" key="3">
    <source>
        <dbReference type="Proteomes" id="UP000316968"/>
    </source>
</evidence>
<dbReference type="Proteomes" id="UP000316968">
    <property type="component" value="Chromosome"/>
</dbReference>
<gene>
    <name evidence="2" type="ORF">FFV09_15865</name>
</gene>
<proteinExistence type="predicted"/>
<feature type="transmembrane region" description="Helical" evidence="1">
    <location>
        <begin position="99"/>
        <end position="122"/>
    </location>
</feature>
<feature type="transmembrane region" description="Helical" evidence="1">
    <location>
        <begin position="43"/>
        <end position="62"/>
    </location>
</feature>
<organism evidence="2 3">
    <name type="scientific">Saccharibacillus brassicae</name>
    <dbReference type="NCBI Taxonomy" id="2583377"/>
    <lineage>
        <taxon>Bacteria</taxon>
        <taxon>Bacillati</taxon>
        <taxon>Bacillota</taxon>
        <taxon>Bacilli</taxon>
        <taxon>Bacillales</taxon>
        <taxon>Paenibacillaceae</taxon>
        <taxon>Saccharibacillus</taxon>
    </lineage>
</organism>
<keyword evidence="1" id="KW-0812">Transmembrane</keyword>
<keyword evidence="1" id="KW-1133">Transmembrane helix</keyword>
<protein>
    <submittedName>
        <fullName evidence="2">DUF4181 domain-containing protein</fullName>
    </submittedName>
</protein>
<dbReference type="EMBL" id="CP041217">
    <property type="protein sequence ID" value="QDH22191.1"/>
    <property type="molecule type" value="Genomic_DNA"/>
</dbReference>
<dbReference type="KEGG" id="saca:FFV09_15865"/>
<evidence type="ECO:0000313" key="2">
    <source>
        <dbReference type="EMBL" id="QDH22191.1"/>
    </source>
</evidence>
<accession>A0A4Y6V0R4</accession>
<reference evidence="2 3" key="1">
    <citation type="submission" date="2019-06" db="EMBL/GenBank/DDBJ databases">
        <title>Saccharibacillus brassicae sp. nov., an endophytic bacterium isolated from Chinese cabbage seeds (Brassica pekinensis).</title>
        <authorList>
            <person name="Jiang L."/>
            <person name="Lee J."/>
            <person name="Kim S.W."/>
        </authorList>
    </citation>
    <scope>NUCLEOTIDE SEQUENCE [LARGE SCALE GENOMIC DNA]</scope>
    <source>
        <strain evidence="3">KCTC 43072 / ATSA2</strain>
    </source>
</reference>